<dbReference type="Proteomes" id="UP000236370">
    <property type="component" value="Unassembled WGS sequence"/>
</dbReference>
<dbReference type="EMBL" id="NBAG03000409">
    <property type="protein sequence ID" value="PNI27669.1"/>
    <property type="molecule type" value="Genomic_DNA"/>
</dbReference>
<feature type="transmembrane region" description="Helical" evidence="9">
    <location>
        <begin position="70"/>
        <end position="88"/>
    </location>
</feature>
<evidence type="ECO:0000256" key="4">
    <source>
        <dbReference type="ARBA" id="ARBA00022989"/>
    </source>
</evidence>
<dbReference type="InterPro" id="IPR000175">
    <property type="entry name" value="Na/ntran_symport"/>
</dbReference>
<proteinExistence type="inferred from homology"/>
<dbReference type="PANTHER" id="PTHR11616">
    <property type="entry name" value="SODIUM/CHLORIDE DEPENDENT TRANSPORTER"/>
    <property type="match status" value="1"/>
</dbReference>
<evidence type="ECO:0000256" key="8">
    <source>
        <dbReference type="SAM" id="MobiDB-lite"/>
    </source>
</evidence>
<evidence type="ECO:0000256" key="5">
    <source>
        <dbReference type="ARBA" id="ARBA00023136"/>
    </source>
</evidence>
<comment type="caution">
    <text evidence="10">The sequence shown here is derived from an EMBL/GenBank/DDBJ whole genome shotgun (WGS) entry which is preliminary data.</text>
</comment>
<organism evidence="10 11">
    <name type="scientific">Pan troglodytes</name>
    <name type="common">Chimpanzee</name>
    <dbReference type="NCBI Taxonomy" id="9598"/>
    <lineage>
        <taxon>Eukaryota</taxon>
        <taxon>Metazoa</taxon>
        <taxon>Chordata</taxon>
        <taxon>Craniata</taxon>
        <taxon>Vertebrata</taxon>
        <taxon>Euteleostomi</taxon>
        <taxon>Mammalia</taxon>
        <taxon>Eutheria</taxon>
        <taxon>Euarchontoglires</taxon>
        <taxon>Primates</taxon>
        <taxon>Haplorrhini</taxon>
        <taxon>Catarrhini</taxon>
        <taxon>Hominidae</taxon>
        <taxon>Pan</taxon>
    </lineage>
</organism>
<reference evidence="10 11" key="1">
    <citation type="submission" date="2017-12" db="EMBL/GenBank/DDBJ databases">
        <title>High-resolution comparative analysis of great ape genomes.</title>
        <authorList>
            <person name="Pollen A."/>
            <person name="Hastie A."/>
            <person name="Hormozdiari F."/>
            <person name="Dougherty M."/>
            <person name="Liu R."/>
            <person name="Chaisson M."/>
            <person name="Hoppe E."/>
            <person name="Hill C."/>
            <person name="Pang A."/>
            <person name="Hillier L."/>
            <person name="Baker C."/>
            <person name="Armstrong J."/>
            <person name="Shendure J."/>
            <person name="Paten B."/>
            <person name="Wilson R."/>
            <person name="Chao H."/>
            <person name="Schneider V."/>
            <person name="Ventura M."/>
            <person name="Kronenberg Z."/>
            <person name="Murali S."/>
            <person name="Gordon D."/>
            <person name="Cantsilieris S."/>
            <person name="Munson K."/>
            <person name="Nelson B."/>
            <person name="Raja A."/>
            <person name="Underwood J."/>
            <person name="Diekhans M."/>
            <person name="Fiddes I."/>
            <person name="Haussler D."/>
            <person name="Eichler E."/>
        </authorList>
    </citation>
    <scope>NUCLEOTIDE SEQUENCE [LARGE SCALE GENOMIC DNA]</scope>
    <source>
        <strain evidence="10">Yerkes chimp pedigree #C0471</strain>
    </source>
</reference>
<dbReference type="PROSITE" id="PS00610">
    <property type="entry name" value="NA_NEUROTRAN_SYMP_1"/>
    <property type="match status" value="1"/>
</dbReference>
<evidence type="ECO:0000256" key="2">
    <source>
        <dbReference type="ARBA" id="ARBA00022448"/>
    </source>
</evidence>
<evidence type="ECO:0000313" key="11">
    <source>
        <dbReference type="Proteomes" id="UP000236370"/>
    </source>
</evidence>
<sequence length="354" mass="39366">MVRLVLPNPGLDARIPSLAELETIEQEEASSRPKWDNKAQYMLTCLGFCVGLGNVWRFPYLCQSHGGGAFMIPFLILLVLEGIPLLYLEFAIGQRLRRGSLGVWSSIHPALKGLGASALERVPAQREPDRVCGRVRQELPCGLLLVPRDAQHLHVHQRLGLHPVVDAAVPGLCMECPVHVHHPWHRDHWEGRVHHLHTALCRPDHLPHPRPDAEGRHQWHCLPLHAQRHGAGPAGHLAGCGRTGLLLLLPGLRGPHLLLQLQLCAQQLREGLGDRVHHQWLHIGVRGHRGLLRHWVPRHAALRRLLQHVSGHPTILVPWAAPPGSLPASPAPGGRQPQSDPQEHPDPHQRVRPA</sequence>
<evidence type="ECO:0000313" key="10">
    <source>
        <dbReference type="EMBL" id="PNI27669.1"/>
    </source>
</evidence>
<keyword evidence="2 7" id="KW-0813">Transport</keyword>
<accession>A0A2J8JY35</accession>
<keyword evidence="3 7" id="KW-0812">Transmembrane</keyword>
<comment type="subcellular location">
    <subcellularLocation>
        <location evidence="1">Membrane</location>
        <topology evidence="1">Multi-pass membrane protein</topology>
    </subcellularLocation>
</comment>
<feature type="binding site" evidence="6">
    <location>
        <position position="50"/>
    </location>
    <ligand>
        <name>Na(+)</name>
        <dbReference type="ChEBI" id="CHEBI:29101"/>
        <label>1</label>
    </ligand>
</feature>
<name>A0A2J8JY35_PANTR</name>
<evidence type="ECO:0000256" key="1">
    <source>
        <dbReference type="ARBA" id="ARBA00004141"/>
    </source>
</evidence>
<dbReference type="GO" id="GO:0046872">
    <property type="term" value="F:metal ion binding"/>
    <property type="evidence" value="ECO:0007669"/>
    <property type="project" value="UniProtKB-KW"/>
</dbReference>
<dbReference type="PROSITE" id="PS50267">
    <property type="entry name" value="NA_NEUROTRAN_SYMP_3"/>
    <property type="match status" value="1"/>
</dbReference>
<keyword evidence="4 9" id="KW-1133">Transmembrane helix</keyword>
<protein>
    <recommendedName>
        <fullName evidence="7">Transporter</fullName>
    </recommendedName>
</protein>
<keyword evidence="7" id="KW-0769">Symport</keyword>
<feature type="binding site" evidence="6">
    <location>
        <position position="54"/>
    </location>
    <ligand>
        <name>Na(+)</name>
        <dbReference type="ChEBI" id="CHEBI:29101"/>
        <label>1</label>
    </ligand>
</feature>
<evidence type="ECO:0000256" key="7">
    <source>
        <dbReference type="RuleBase" id="RU003732"/>
    </source>
</evidence>
<dbReference type="PRINTS" id="PR00176">
    <property type="entry name" value="NANEUSMPORT"/>
</dbReference>
<keyword evidence="5 9" id="KW-0472">Membrane</keyword>
<keyword evidence="6" id="KW-0479">Metal-binding</keyword>
<dbReference type="GO" id="GO:0015293">
    <property type="term" value="F:symporter activity"/>
    <property type="evidence" value="ECO:0007669"/>
    <property type="project" value="UniProtKB-KW"/>
</dbReference>
<evidence type="ECO:0000256" key="3">
    <source>
        <dbReference type="ARBA" id="ARBA00022692"/>
    </source>
</evidence>
<keyword evidence="6" id="KW-0915">Sodium</keyword>
<dbReference type="InterPro" id="IPR037272">
    <property type="entry name" value="SNS_sf"/>
</dbReference>
<dbReference type="SUPFAM" id="SSF161070">
    <property type="entry name" value="SNF-like"/>
    <property type="match status" value="1"/>
</dbReference>
<feature type="compositionally biased region" description="Basic and acidic residues" evidence="8">
    <location>
        <begin position="341"/>
        <end position="354"/>
    </location>
</feature>
<dbReference type="GO" id="GO:0016020">
    <property type="term" value="C:membrane"/>
    <property type="evidence" value="ECO:0007669"/>
    <property type="project" value="UniProtKB-SubCell"/>
</dbReference>
<evidence type="ECO:0000256" key="9">
    <source>
        <dbReference type="SAM" id="Phobius"/>
    </source>
</evidence>
<dbReference type="PANTHER" id="PTHR11616:SF125">
    <property type="entry name" value="SODIUM-DEPENDENT NEUTRAL AMINO ACID TRANSPORTER B(0)AT1"/>
    <property type="match status" value="1"/>
</dbReference>
<dbReference type="AlphaFoldDB" id="A0A2J8JY35"/>
<evidence type="ECO:0000256" key="6">
    <source>
        <dbReference type="PIRSR" id="PIRSR600175-1"/>
    </source>
</evidence>
<gene>
    <name evidence="10" type="ORF">CK820_G0043170</name>
</gene>
<dbReference type="Pfam" id="PF00209">
    <property type="entry name" value="SNF"/>
    <property type="match status" value="1"/>
</dbReference>
<feature type="binding site" evidence="6">
    <location>
        <position position="47"/>
    </location>
    <ligand>
        <name>Na(+)</name>
        <dbReference type="ChEBI" id="CHEBI:29101"/>
        <label>1</label>
    </ligand>
</feature>
<comment type="similarity">
    <text evidence="7">Belongs to the sodium:neurotransmitter symporter (SNF) (TC 2.A.22) family.</text>
</comment>
<feature type="region of interest" description="Disordered" evidence="8">
    <location>
        <begin position="320"/>
        <end position="354"/>
    </location>
</feature>
<feature type="transmembrane region" description="Helical" evidence="9">
    <location>
        <begin position="41"/>
        <end position="58"/>
    </location>
</feature>